<dbReference type="AlphaFoldDB" id="A0A380RX45"/>
<dbReference type="PANTHER" id="PTHR12558:SF13">
    <property type="entry name" value="CELL DIVISION CYCLE PROTEIN 27 HOMOLOG"/>
    <property type="match status" value="1"/>
</dbReference>
<dbReference type="PANTHER" id="PTHR12558">
    <property type="entry name" value="CELL DIVISION CYCLE 16,23,27"/>
    <property type="match status" value="1"/>
</dbReference>
<dbReference type="Proteomes" id="UP000255423">
    <property type="component" value="Unassembled WGS sequence"/>
</dbReference>
<feature type="repeat" description="TPR" evidence="1">
    <location>
        <begin position="155"/>
        <end position="188"/>
    </location>
</feature>
<keyword evidence="1" id="KW-0802">TPR repeat</keyword>
<name>A0A380RX45_FIBSU</name>
<dbReference type="SMART" id="SM00028">
    <property type="entry name" value="TPR"/>
    <property type="match status" value="8"/>
</dbReference>
<gene>
    <name evidence="3" type="ORF">SAMN05661053_0806</name>
</gene>
<keyword evidence="2" id="KW-1133">Transmembrane helix</keyword>
<organism evidence="3 4">
    <name type="scientific">Fibrobacter succinogenes</name>
    <name type="common">Bacteroides succinogenes</name>
    <dbReference type="NCBI Taxonomy" id="833"/>
    <lineage>
        <taxon>Bacteria</taxon>
        <taxon>Pseudomonadati</taxon>
        <taxon>Fibrobacterota</taxon>
        <taxon>Fibrobacteria</taxon>
        <taxon>Fibrobacterales</taxon>
        <taxon>Fibrobacteraceae</taxon>
        <taxon>Fibrobacter</taxon>
    </lineage>
</organism>
<feature type="repeat" description="TPR" evidence="1">
    <location>
        <begin position="292"/>
        <end position="325"/>
    </location>
</feature>
<feature type="repeat" description="TPR" evidence="1">
    <location>
        <begin position="87"/>
        <end position="120"/>
    </location>
</feature>
<dbReference type="Gene3D" id="1.25.40.10">
    <property type="entry name" value="Tetratricopeptide repeat domain"/>
    <property type="match status" value="3"/>
</dbReference>
<protein>
    <submittedName>
        <fullName evidence="3">Tetratricopeptide repeat-containing protein</fullName>
    </submittedName>
</protein>
<dbReference type="Pfam" id="PF13181">
    <property type="entry name" value="TPR_8"/>
    <property type="match status" value="1"/>
</dbReference>
<accession>A0A380RX45</accession>
<evidence type="ECO:0000313" key="3">
    <source>
        <dbReference type="EMBL" id="SUQ19567.1"/>
    </source>
</evidence>
<feature type="repeat" description="TPR" evidence="1">
    <location>
        <begin position="189"/>
        <end position="222"/>
    </location>
</feature>
<evidence type="ECO:0000256" key="2">
    <source>
        <dbReference type="SAM" id="Phobius"/>
    </source>
</evidence>
<dbReference type="InterPro" id="IPR011990">
    <property type="entry name" value="TPR-like_helical_dom_sf"/>
</dbReference>
<dbReference type="Pfam" id="PF13432">
    <property type="entry name" value="TPR_16"/>
    <property type="match status" value="2"/>
</dbReference>
<keyword evidence="2" id="KW-0812">Transmembrane</keyword>
<evidence type="ECO:0000256" key="1">
    <source>
        <dbReference type="PROSITE-ProRule" id="PRU00339"/>
    </source>
</evidence>
<dbReference type="PROSITE" id="PS50005">
    <property type="entry name" value="TPR"/>
    <property type="match status" value="5"/>
</dbReference>
<dbReference type="SUPFAM" id="SSF48452">
    <property type="entry name" value="TPR-like"/>
    <property type="match status" value="2"/>
</dbReference>
<dbReference type="EMBL" id="UHJL01000001">
    <property type="protein sequence ID" value="SUQ19567.1"/>
    <property type="molecule type" value="Genomic_DNA"/>
</dbReference>
<sequence>MLSNFNYKFGNSLCGCHSRLDRESPISFAKKLFRLPTVYFLLLFFLALPLHAADDFFFKANELYDQGRYKESVKYYRAAIDDGRYEPFAWFNLGNALVQLGKKEVAMVAYKRTVELLPDFVKAWMLLGDLYYLAESPSDAIVAYNRAIELGTETDHIHFALAECYMKGSDWTLAQKHFERALALNPDRMDAWYGLAEVYEKLGDYEYAVKTLKNALQMTATAGADVHYTLSYYYRSMDSTRLALNEMENGIMMDPENVSARRYLAQMYVKNESPWMAIFTLEEGLRHKKGIADLNLDLGQIYFTQKRYDEAFECYMKAWRAGNSQGRIGAENVGHIFSNAGDTEKAETLYARIRDKK</sequence>
<reference evidence="3 4" key="1">
    <citation type="submission" date="2017-08" db="EMBL/GenBank/DDBJ databases">
        <authorList>
            <person name="de Groot N.N."/>
        </authorList>
    </citation>
    <scope>NUCLEOTIDE SEQUENCE [LARGE SCALE GENOMIC DNA]</scope>
    <source>
        <strain evidence="3 4">HM2</strain>
    </source>
</reference>
<dbReference type="InterPro" id="IPR019734">
    <property type="entry name" value="TPR_rpt"/>
</dbReference>
<feature type="repeat" description="TPR" evidence="1">
    <location>
        <begin position="121"/>
        <end position="154"/>
    </location>
</feature>
<proteinExistence type="predicted"/>
<dbReference type="PROSITE" id="PS50293">
    <property type="entry name" value="TPR_REGION"/>
    <property type="match status" value="1"/>
</dbReference>
<evidence type="ECO:0000313" key="4">
    <source>
        <dbReference type="Proteomes" id="UP000255423"/>
    </source>
</evidence>
<keyword evidence="2" id="KW-0472">Membrane</keyword>
<feature type="transmembrane region" description="Helical" evidence="2">
    <location>
        <begin position="32"/>
        <end position="52"/>
    </location>
</feature>